<dbReference type="EMBL" id="CP000787">
    <property type="protein sequence ID" value="ABZ99722.1"/>
    <property type="molecule type" value="Genomic_DNA"/>
</dbReference>
<protein>
    <submittedName>
        <fullName evidence="8">Putative drug/metabolite exporter</fullName>
    </submittedName>
</protein>
<reference evidence="8 9" key="1">
    <citation type="journal article" date="2008" name="PLoS ONE">
        <title>Genome sequence of the saprophyte Leptospira biflexa provides insights into the evolution of Leptospira and the pathogenesis of leptospirosis.</title>
        <authorList>
            <person name="Picardeau M."/>
            <person name="Bulach D.M."/>
            <person name="Bouchier C."/>
            <person name="Zuerner R.L."/>
            <person name="Zidane N."/>
            <person name="Wilson P.J."/>
            <person name="Creno S."/>
            <person name="Kuczek E.S."/>
            <person name="Bommezzadri S."/>
            <person name="Davis J.C."/>
            <person name="McGrath A."/>
            <person name="Johnson M.J."/>
            <person name="Boursaux-Eude C."/>
            <person name="Seemann T."/>
            <person name="Rouy Z."/>
            <person name="Coppel R.L."/>
            <person name="Rood J.I."/>
            <person name="Lajus A."/>
            <person name="Davies J.K."/>
            <person name="Medigue C."/>
            <person name="Adler B."/>
        </authorList>
    </citation>
    <scope>NUCLEOTIDE SEQUENCE [LARGE SCALE GENOMIC DNA]</scope>
    <source>
        <strain evidence="9">Patoc 1 / ATCC 23582 / Paris</strain>
    </source>
</reference>
<keyword evidence="3 6" id="KW-0812">Transmembrane</keyword>
<keyword evidence="9" id="KW-1185">Reference proteome</keyword>
<sequence>MDFQDGFVKENSHVEWKGIAFVLTGALLFSAKAVVVKLTYRYEISAIGSLFFRMLFAFPFLVWMAWSAEKETEKPNLTKKDYWNVLLMGVVGYYLASLFDFVGLKYISAGLERIILFIYPTLVVLLSFFFLKKKIHMREIFSLILTYTGVFLAYGQDVQLGSPKDVSLGAFFILLSALTYAIYLMGSGSIVPKLGAKRFTAWALIISSIVVFLHFFIFGTYKELIQPMSFYLLAFVMGTVNTVVPAVLVSEGIKRVGSKTAAIVGSIGPMSTLFLAYVFLDEPITIVHSIGTLFVLTGVFWISTAKKPKEVTV</sequence>
<dbReference type="InterPro" id="IPR051258">
    <property type="entry name" value="Diverse_Substrate_Transporter"/>
</dbReference>
<dbReference type="InterPro" id="IPR000620">
    <property type="entry name" value="EamA_dom"/>
</dbReference>
<dbReference type="SUPFAM" id="SSF103481">
    <property type="entry name" value="Multidrug resistance efflux transporter EmrE"/>
    <property type="match status" value="2"/>
</dbReference>
<evidence type="ECO:0000256" key="1">
    <source>
        <dbReference type="ARBA" id="ARBA00004651"/>
    </source>
</evidence>
<evidence type="ECO:0000259" key="7">
    <source>
        <dbReference type="Pfam" id="PF00892"/>
    </source>
</evidence>
<evidence type="ECO:0000256" key="5">
    <source>
        <dbReference type="ARBA" id="ARBA00023136"/>
    </source>
</evidence>
<feature type="transmembrane region" description="Helical" evidence="6">
    <location>
        <begin position="46"/>
        <end position="66"/>
    </location>
</feature>
<dbReference type="KEGG" id="lbi:LEPBI_II0189"/>
<name>B0SU38_LEPBP</name>
<feature type="transmembrane region" description="Helical" evidence="6">
    <location>
        <begin position="261"/>
        <end position="280"/>
    </location>
</feature>
<feature type="transmembrane region" description="Helical" evidence="6">
    <location>
        <begin position="140"/>
        <end position="156"/>
    </location>
</feature>
<feature type="transmembrane region" description="Helical" evidence="6">
    <location>
        <begin position="168"/>
        <end position="187"/>
    </location>
</feature>
<dbReference type="AlphaFoldDB" id="B0SU38"/>
<feature type="transmembrane region" description="Helical" evidence="6">
    <location>
        <begin position="286"/>
        <end position="304"/>
    </location>
</feature>
<keyword evidence="5 6" id="KW-0472">Membrane</keyword>
<organism evidence="8 9">
    <name type="scientific">Leptospira biflexa serovar Patoc (strain Patoc 1 / ATCC 23582 / Paris)</name>
    <dbReference type="NCBI Taxonomy" id="456481"/>
    <lineage>
        <taxon>Bacteria</taxon>
        <taxon>Pseudomonadati</taxon>
        <taxon>Spirochaetota</taxon>
        <taxon>Spirochaetia</taxon>
        <taxon>Leptospirales</taxon>
        <taxon>Leptospiraceae</taxon>
        <taxon>Leptospira</taxon>
    </lineage>
</organism>
<evidence type="ECO:0000313" key="8">
    <source>
        <dbReference type="EMBL" id="ABZ99722.1"/>
    </source>
</evidence>
<feature type="transmembrane region" description="Helical" evidence="6">
    <location>
        <begin position="20"/>
        <end position="40"/>
    </location>
</feature>
<feature type="transmembrane region" description="Helical" evidence="6">
    <location>
        <begin position="114"/>
        <end position="131"/>
    </location>
</feature>
<dbReference type="PANTHER" id="PTHR42920:SF5">
    <property type="entry name" value="EAMA DOMAIN-CONTAINING PROTEIN"/>
    <property type="match status" value="1"/>
</dbReference>
<keyword evidence="4 6" id="KW-1133">Transmembrane helix</keyword>
<dbReference type="PANTHER" id="PTHR42920">
    <property type="entry name" value="OS03G0707200 PROTEIN-RELATED"/>
    <property type="match status" value="1"/>
</dbReference>
<gene>
    <name evidence="8" type="ordered locus">LEPBI_II0189</name>
</gene>
<feature type="domain" description="EamA" evidence="7">
    <location>
        <begin position="17"/>
        <end position="154"/>
    </location>
</feature>
<dbReference type="STRING" id="456481.LEPBI_II0189"/>
<evidence type="ECO:0000256" key="4">
    <source>
        <dbReference type="ARBA" id="ARBA00022989"/>
    </source>
</evidence>
<feature type="transmembrane region" description="Helical" evidence="6">
    <location>
        <begin position="86"/>
        <end position="108"/>
    </location>
</feature>
<evidence type="ECO:0000256" key="6">
    <source>
        <dbReference type="SAM" id="Phobius"/>
    </source>
</evidence>
<accession>B0SU38</accession>
<evidence type="ECO:0000256" key="3">
    <source>
        <dbReference type="ARBA" id="ARBA00022692"/>
    </source>
</evidence>
<proteinExistence type="predicted"/>
<feature type="transmembrane region" description="Helical" evidence="6">
    <location>
        <begin position="199"/>
        <end position="218"/>
    </location>
</feature>
<comment type="subcellular location">
    <subcellularLocation>
        <location evidence="1">Cell membrane</location>
        <topology evidence="1">Multi-pass membrane protein</topology>
    </subcellularLocation>
</comment>
<dbReference type="InterPro" id="IPR037185">
    <property type="entry name" value="EmrE-like"/>
</dbReference>
<keyword evidence="2" id="KW-1003">Cell membrane</keyword>
<dbReference type="Proteomes" id="UP000001847">
    <property type="component" value="Chromosome II"/>
</dbReference>
<evidence type="ECO:0000313" key="9">
    <source>
        <dbReference type="Proteomes" id="UP000001847"/>
    </source>
</evidence>
<evidence type="ECO:0000256" key="2">
    <source>
        <dbReference type="ARBA" id="ARBA00022475"/>
    </source>
</evidence>
<feature type="domain" description="EamA" evidence="7">
    <location>
        <begin position="168"/>
        <end position="304"/>
    </location>
</feature>
<dbReference type="GO" id="GO:0005886">
    <property type="term" value="C:plasma membrane"/>
    <property type="evidence" value="ECO:0007669"/>
    <property type="project" value="UniProtKB-SubCell"/>
</dbReference>
<dbReference type="Pfam" id="PF00892">
    <property type="entry name" value="EamA"/>
    <property type="match status" value="2"/>
</dbReference>
<dbReference type="HOGENOM" id="CLU_033863_9_0_12"/>
<feature type="transmembrane region" description="Helical" evidence="6">
    <location>
        <begin position="230"/>
        <end position="249"/>
    </location>
</feature>